<accession>A0AAN4UV70</accession>
<dbReference type="PANTHER" id="PTHR43429">
    <property type="entry name" value="PYRIDINE NUCLEOTIDE-DISULFIDE OXIDOREDUCTASE DOMAIN-CONTAINING"/>
    <property type="match status" value="1"/>
</dbReference>
<dbReference type="SUPFAM" id="SSF51905">
    <property type="entry name" value="FAD/NAD(P)-binding domain"/>
    <property type="match status" value="1"/>
</dbReference>
<comment type="caution">
    <text evidence="6">The sequence shown here is derived from an EMBL/GenBank/DDBJ whole genome shotgun (WGS) entry which is preliminary data.</text>
</comment>
<reference evidence="6" key="1">
    <citation type="journal article" date="2014" name="Int. J. Syst. Evol. Microbiol.">
        <title>Complete genome sequence of Corynebacterium casei LMG S-19264T (=DSM 44701T), isolated from a smear-ripened cheese.</title>
        <authorList>
            <consortium name="US DOE Joint Genome Institute (JGI-PGF)"/>
            <person name="Walter F."/>
            <person name="Albersmeier A."/>
            <person name="Kalinowski J."/>
            <person name="Ruckert C."/>
        </authorList>
    </citation>
    <scope>NUCLEOTIDE SEQUENCE</scope>
    <source>
        <strain evidence="6">CGMCC 1.10859</strain>
    </source>
</reference>
<evidence type="ECO:0000256" key="2">
    <source>
        <dbReference type="ARBA" id="ARBA00006442"/>
    </source>
</evidence>
<sequence>MAVGIRPETRLAVDAHPEVERGIVVSDRMVTSDPDILAVGECTEHQGQLFGLVAPLYDQA</sequence>
<dbReference type="Proteomes" id="UP000199541">
    <property type="component" value="Unassembled WGS sequence"/>
</dbReference>
<dbReference type="GO" id="GO:0016491">
    <property type="term" value="F:oxidoreductase activity"/>
    <property type="evidence" value="ECO:0007669"/>
    <property type="project" value="InterPro"/>
</dbReference>
<evidence type="ECO:0000256" key="4">
    <source>
        <dbReference type="ARBA" id="ARBA00022827"/>
    </source>
</evidence>
<dbReference type="EMBL" id="BNAB01000020">
    <property type="protein sequence ID" value="GHE04992.1"/>
    <property type="molecule type" value="Genomic_DNA"/>
</dbReference>
<evidence type="ECO:0000313" key="9">
    <source>
        <dbReference type="Proteomes" id="UP000634647"/>
    </source>
</evidence>
<comment type="cofactor">
    <cofactor evidence="1">
        <name>FAD</name>
        <dbReference type="ChEBI" id="CHEBI:57692"/>
    </cofactor>
</comment>
<feature type="domain" description="FAD/NAD(P)-binding" evidence="5">
    <location>
        <begin position="1"/>
        <end position="45"/>
    </location>
</feature>
<dbReference type="InterPro" id="IPR036188">
    <property type="entry name" value="FAD/NAD-bd_sf"/>
</dbReference>
<evidence type="ECO:0000313" key="6">
    <source>
        <dbReference type="EMBL" id="GHE04992.1"/>
    </source>
</evidence>
<evidence type="ECO:0000259" key="5">
    <source>
        <dbReference type="Pfam" id="PF07992"/>
    </source>
</evidence>
<dbReference type="InterPro" id="IPR023753">
    <property type="entry name" value="FAD/NAD-binding_dom"/>
</dbReference>
<reference evidence="7 8" key="2">
    <citation type="submission" date="2016-10" db="EMBL/GenBank/DDBJ databases">
        <authorList>
            <person name="Varghese N."/>
            <person name="Submissions S."/>
        </authorList>
    </citation>
    <scope>NUCLEOTIDE SEQUENCE [LARGE SCALE GENOMIC DNA]</scope>
    <source>
        <strain evidence="7 8">DSM 24802</strain>
    </source>
</reference>
<dbReference type="Pfam" id="PF07992">
    <property type="entry name" value="Pyr_redox_2"/>
    <property type="match status" value="1"/>
</dbReference>
<keyword evidence="3" id="KW-0285">Flavoprotein</keyword>
<reference evidence="6" key="3">
    <citation type="submission" date="2023-06" db="EMBL/GenBank/DDBJ databases">
        <authorList>
            <person name="Sun Q."/>
            <person name="Zhou Y."/>
        </authorList>
    </citation>
    <scope>NUCLEOTIDE SEQUENCE</scope>
    <source>
        <strain evidence="6">CGMCC 1.10859</strain>
    </source>
</reference>
<proteinExistence type="inferred from homology"/>
<dbReference type="EMBL" id="FNOB01000021">
    <property type="protein sequence ID" value="SDX60825.1"/>
    <property type="molecule type" value="Genomic_DNA"/>
</dbReference>
<comment type="similarity">
    <text evidence="2">Belongs to the FAD-dependent oxidoreductase family.</text>
</comment>
<name>A0AAN4UV70_9RHOB</name>
<evidence type="ECO:0000313" key="7">
    <source>
        <dbReference type="EMBL" id="SDX60825.1"/>
    </source>
</evidence>
<dbReference type="Gene3D" id="3.50.50.60">
    <property type="entry name" value="FAD/NAD(P)-binding domain"/>
    <property type="match status" value="1"/>
</dbReference>
<protein>
    <submittedName>
        <fullName evidence="7">Nitrite reductase (NADH) large subunit</fullName>
    </submittedName>
</protein>
<keyword evidence="4" id="KW-0274">FAD</keyword>
<dbReference type="AlphaFoldDB" id="A0AAN4UV70"/>
<dbReference type="InterPro" id="IPR050260">
    <property type="entry name" value="FAD-bd_OxRdtase"/>
</dbReference>
<gene>
    <name evidence="6" type="ORF">GCM10008024_34270</name>
    <name evidence="7" type="ORF">SAMN05444006_12147</name>
</gene>
<evidence type="ECO:0000256" key="3">
    <source>
        <dbReference type="ARBA" id="ARBA00022630"/>
    </source>
</evidence>
<dbReference type="Proteomes" id="UP000634647">
    <property type="component" value="Unassembled WGS sequence"/>
</dbReference>
<dbReference type="PANTHER" id="PTHR43429:SF3">
    <property type="entry name" value="NITRITE REDUCTASE [NAD(P)H]"/>
    <property type="match status" value="1"/>
</dbReference>
<evidence type="ECO:0000313" key="8">
    <source>
        <dbReference type="Proteomes" id="UP000199541"/>
    </source>
</evidence>
<evidence type="ECO:0000256" key="1">
    <source>
        <dbReference type="ARBA" id="ARBA00001974"/>
    </source>
</evidence>
<organism evidence="6 9">
    <name type="scientific">Allgaiera indica</name>
    <dbReference type="NCBI Taxonomy" id="765699"/>
    <lineage>
        <taxon>Bacteria</taxon>
        <taxon>Pseudomonadati</taxon>
        <taxon>Pseudomonadota</taxon>
        <taxon>Alphaproteobacteria</taxon>
        <taxon>Rhodobacterales</taxon>
        <taxon>Paracoccaceae</taxon>
        <taxon>Allgaiera</taxon>
    </lineage>
</organism>
<keyword evidence="8" id="KW-1185">Reference proteome</keyword>